<feature type="transmembrane region" description="Helical" evidence="1">
    <location>
        <begin position="9"/>
        <end position="31"/>
    </location>
</feature>
<gene>
    <name evidence="2" type="ORF">H6X83_05815</name>
</gene>
<dbReference type="KEGG" id="caml:H6X83_05815"/>
<dbReference type="RefSeq" id="WP_212508193.1">
    <property type="nucleotide sequence ID" value="NZ_CP060696.1"/>
</dbReference>
<evidence type="ECO:0008006" key="4">
    <source>
        <dbReference type="Google" id="ProtNLM"/>
    </source>
</evidence>
<reference evidence="2 3" key="1">
    <citation type="submission" date="2020-08" db="EMBL/GenBank/DDBJ databases">
        <authorList>
            <person name="Ren C."/>
            <person name="Gu Y."/>
            <person name="Xu Y."/>
        </authorList>
    </citation>
    <scope>NUCLEOTIDE SEQUENCE [LARGE SCALE GENOMIC DNA]</scope>
    <source>
        <strain evidence="2 3">LBM18003</strain>
    </source>
</reference>
<keyword evidence="1" id="KW-0812">Transmembrane</keyword>
<dbReference type="AlphaFoldDB" id="A0A7G9WKB2"/>
<keyword evidence="1" id="KW-0472">Membrane</keyword>
<dbReference type="Proteomes" id="UP000516046">
    <property type="component" value="Chromosome"/>
</dbReference>
<accession>A0A7G9WKB2</accession>
<sequence>MKNKRISGFLIYLLLLVVALLIYFNFVYVPISEKNTQMEQTHLQNTQQIQYFENMITQGNAMRKDITVLQEKLKSSEQKNSITSSKAADDVDTACKTAGITPSKVELQNPAAVAGKISSEKEQLYSVDVSIGTMCTVPQLQKLLDYFEKQSAGAYYVNQVQFTPSGKDASTVSVNLSLSLYYFGAAQQTASSSSSASK</sequence>
<keyword evidence="3" id="KW-1185">Reference proteome</keyword>
<name>A0A7G9WKB2_9FIRM</name>
<proteinExistence type="predicted"/>
<evidence type="ECO:0000313" key="3">
    <source>
        <dbReference type="Proteomes" id="UP000516046"/>
    </source>
</evidence>
<dbReference type="EMBL" id="CP060696">
    <property type="protein sequence ID" value="QNO19124.1"/>
    <property type="molecule type" value="Genomic_DNA"/>
</dbReference>
<protein>
    <recommendedName>
        <fullName evidence="4">Tfp pilus assembly protein PilO</fullName>
    </recommendedName>
</protein>
<evidence type="ECO:0000256" key="1">
    <source>
        <dbReference type="SAM" id="Phobius"/>
    </source>
</evidence>
<keyword evidence="1" id="KW-1133">Transmembrane helix</keyword>
<organism evidence="2 3">
    <name type="scientific">Caproicibacterium amylolyticum</name>
    <dbReference type="NCBI Taxonomy" id="2766537"/>
    <lineage>
        <taxon>Bacteria</taxon>
        <taxon>Bacillati</taxon>
        <taxon>Bacillota</taxon>
        <taxon>Clostridia</taxon>
        <taxon>Eubacteriales</taxon>
        <taxon>Oscillospiraceae</taxon>
        <taxon>Caproicibacterium</taxon>
    </lineage>
</organism>
<evidence type="ECO:0000313" key="2">
    <source>
        <dbReference type="EMBL" id="QNO19124.1"/>
    </source>
</evidence>